<dbReference type="InterPro" id="IPR013783">
    <property type="entry name" value="Ig-like_fold"/>
</dbReference>
<comment type="caution">
    <text evidence="1">The sequence shown here is derived from an EMBL/GenBank/DDBJ whole genome shotgun (WGS) entry which is preliminary data.</text>
</comment>
<dbReference type="Gene3D" id="2.60.40.10">
    <property type="entry name" value="Immunoglobulins"/>
    <property type="match status" value="1"/>
</dbReference>
<feature type="non-terminal residue" evidence="1">
    <location>
        <position position="1"/>
    </location>
</feature>
<dbReference type="RefSeq" id="WP_164438887.1">
    <property type="nucleotide sequence ID" value="NZ_JAAGMD010000752.1"/>
</dbReference>
<dbReference type="EMBL" id="JAAGMD010000752">
    <property type="protein sequence ID" value="NEA89685.1"/>
    <property type="molecule type" value="Genomic_DNA"/>
</dbReference>
<keyword evidence="1" id="KW-0645">Protease</keyword>
<keyword evidence="1" id="KW-0378">Hydrolase</keyword>
<dbReference type="AlphaFoldDB" id="A0A6G3R261"/>
<name>A0A6G3R261_9ACTN</name>
<reference evidence="1" key="1">
    <citation type="submission" date="2020-01" db="EMBL/GenBank/DDBJ databases">
        <title>Insect and environment-associated Actinomycetes.</title>
        <authorList>
            <person name="Currrie C."/>
            <person name="Chevrette M."/>
            <person name="Carlson C."/>
            <person name="Stubbendieck R."/>
            <person name="Wendt-Pienkowski E."/>
        </authorList>
    </citation>
    <scope>NUCLEOTIDE SEQUENCE</scope>
    <source>
        <strain evidence="1">SID14436</strain>
    </source>
</reference>
<gene>
    <name evidence="1" type="ORF">G3I53_27460</name>
</gene>
<organism evidence="1">
    <name type="scientific">Streptomyces sp. SID14436</name>
    <dbReference type="NCBI Taxonomy" id="2706070"/>
    <lineage>
        <taxon>Bacteria</taxon>
        <taxon>Bacillati</taxon>
        <taxon>Actinomycetota</taxon>
        <taxon>Actinomycetes</taxon>
        <taxon>Kitasatosporales</taxon>
        <taxon>Streptomycetaceae</taxon>
        <taxon>Streptomyces</taxon>
    </lineage>
</organism>
<evidence type="ECO:0000313" key="1">
    <source>
        <dbReference type="EMBL" id="NEA89685.1"/>
    </source>
</evidence>
<sequence length="207" mass="20270">PGQEAAVEIAGVTGSAPGRGSTLTLTAPAGARVTGLPLEDSGYTGALAASGRTASYTATATAAEPWQDRVFPFVLAVPEDARPGTVLKGCALRLTDARGAARAAGGCRVTVGLAEPTLTRPESGVPLDARPEIAGTAHPGAQITVLDGADTEVCSTTTGPDGRWACTPGPPLAPGGHRIQAAATLDGVGAVSQQIAVTVGTAATPAG</sequence>
<proteinExistence type="predicted"/>
<dbReference type="GO" id="GO:0005975">
    <property type="term" value="P:carbohydrate metabolic process"/>
    <property type="evidence" value="ECO:0007669"/>
    <property type="project" value="UniProtKB-ARBA"/>
</dbReference>
<accession>A0A6G3R261</accession>
<protein>
    <submittedName>
        <fullName evidence="1">Carboxypeptidase regulatory-like domain-containing protein</fullName>
    </submittedName>
</protein>
<keyword evidence="1" id="KW-0121">Carboxypeptidase</keyword>
<dbReference type="GO" id="GO:0004180">
    <property type="term" value="F:carboxypeptidase activity"/>
    <property type="evidence" value="ECO:0007669"/>
    <property type="project" value="UniProtKB-KW"/>
</dbReference>